<evidence type="ECO:0000259" key="9">
    <source>
        <dbReference type="Pfam" id="PF13231"/>
    </source>
</evidence>
<dbReference type="EC" id="2.4.-.-" evidence="10"/>
<evidence type="ECO:0000256" key="1">
    <source>
        <dbReference type="ARBA" id="ARBA00004651"/>
    </source>
</evidence>
<keyword evidence="2" id="KW-1003">Cell membrane</keyword>
<dbReference type="GO" id="GO:0016757">
    <property type="term" value="F:glycosyltransferase activity"/>
    <property type="evidence" value="ECO:0007669"/>
    <property type="project" value="UniProtKB-KW"/>
</dbReference>
<feature type="transmembrane region" description="Helical" evidence="8">
    <location>
        <begin position="311"/>
        <end position="330"/>
    </location>
</feature>
<reference evidence="10 11" key="1">
    <citation type="submission" date="2024-09" db="EMBL/GenBank/DDBJ databases">
        <authorList>
            <person name="Sun Q."/>
            <person name="Mori K."/>
        </authorList>
    </citation>
    <scope>NUCLEOTIDE SEQUENCE [LARGE SCALE GENOMIC DNA]</scope>
    <source>
        <strain evidence="10 11">KCTC 52403</strain>
    </source>
</reference>
<dbReference type="Proteomes" id="UP001589898">
    <property type="component" value="Unassembled WGS sequence"/>
</dbReference>
<keyword evidence="4 10" id="KW-0808">Transferase</keyword>
<keyword evidence="3 10" id="KW-0328">Glycosyltransferase</keyword>
<feature type="transmembrane region" description="Helical" evidence="8">
    <location>
        <begin position="117"/>
        <end position="136"/>
    </location>
</feature>
<feature type="transmembrane region" description="Helical" evidence="8">
    <location>
        <begin position="220"/>
        <end position="242"/>
    </location>
</feature>
<sequence length="566" mass="62738">MTTATFPHLNFNQLRPPGIGVLSLVALVVLGAGLGLRDPWPADEPRFALVARQMVESGDWLFPHRGTELYSDKPPLFMWIQAALYWATGNLRISFLLPSLLAGLLTIVLTYDLGRRLWNRQIGLCAGWALLLTLQFTLQMKRAQIDPLLIAWVTLAHYGLLRHVLRGPDWHMWTLGWFAVGLGVITKGVGIIALFVLIPAIAATWWQRGVSNAWWHDRKFWLGPIALLVAVSLWLGPMLAAVRFVPTAEHLAYAQDILFRQTVERYAESWTHIKPPWYFAGVMASAWLPLMLAMPWALAPWKRRISRGDPRFLLLLGGWLLIVLFFSIPSGKRDMYILPALPLACLAVAPLLPGLLRRSGPRLLLLGFIMALAFALFMAGLAMLFTDPGFEKRFLLTRGMSTSSEGMAWLVLAMALPAALGAITAMSGRVVAGTMAGLGGMWIAFGIGGAVVLNDANSSRGLMETVARQIGPDAQLGLVGWREQQLLMSQSPTTEFGFTRPEKEQLESALAWQAQAPEDRWLLIVGSAIPQGFRDGEPFAVGIANRRTWWLLPARARDTSTQESQR</sequence>
<organism evidence="10 11">
    <name type="scientific">Luteimonas padinae</name>
    <dbReference type="NCBI Taxonomy" id="1714359"/>
    <lineage>
        <taxon>Bacteria</taxon>
        <taxon>Pseudomonadati</taxon>
        <taxon>Pseudomonadota</taxon>
        <taxon>Gammaproteobacteria</taxon>
        <taxon>Lysobacterales</taxon>
        <taxon>Lysobacteraceae</taxon>
        <taxon>Luteimonas</taxon>
    </lineage>
</organism>
<dbReference type="InterPro" id="IPR050297">
    <property type="entry name" value="LipidA_mod_glycosyltrf_83"/>
</dbReference>
<feature type="domain" description="Glycosyltransferase RgtA/B/C/D-like" evidence="9">
    <location>
        <begin position="72"/>
        <end position="233"/>
    </location>
</feature>
<feature type="transmembrane region" description="Helical" evidence="8">
    <location>
        <begin position="406"/>
        <end position="423"/>
    </location>
</feature>
<dbReference type="RefSeq" id="WP_189495527.1">
    <property type="nucleotide sequence ID" value="NZ_BMZT01000003.1"/>
</dbReference>
<evidence type="ECO:0000313" key="10">
    <source>
        <dbReference type="EMBL" id="MFC0718488.1"/>
    </source>
</evidence>
<comment type="caution">
    <text evidence="10">The sequence shown here is derived from an EMBL/GenBank/DDBJ whole genome shotgun (WGS) entry which is preliminary data.</text>
</comment>
<evidence type="ECO:0000256" key="3">
    <source>
        <dbReference type="ARBA" id="ARBA00022676"/>
    </source>
</evidence>
<protein>
    <submittedName>
        <fullName evidence="10">ArnT family glycosyltransferase</fullName>
        <ecNumber evidence="10">2.4.-.-</ecNumber>
    </submittedName>
</protein>
<evidence type="ECO:0000256" key="8">
    <source>
        <dbReference type="SAM" id="Phobius"/>
    </source>
</evidence>
<accession>A0ABV6SYI0</accession>
<evidence type="ECO:0000256" key="2">
    <source>
        <dbReference type="ARBA" id="ARBA00022475"/>
    </source>
</evidence>
<dbReference type="EMBL" id="JBHLTF010000032">
    <property type="protein sequence ID" value="MFC0718488.1"/>
    <property type="molecule type" value="Genomic_DNA"/>
</dbReference>
<keyword evidence="6 8" id="KW-1133">Transmembrane helix</keyword>
<feature type="transmembrane region" description="Helical" evidence="8">
    <location>
        <begin position="277"/>
        <end position="299"/>
    </location>
</feature>
<evidence type="ECO:0000256" key="5">
    <source>
        <dbReference type="ARBA" id="ARBA00022692"/>
    </source>
</evidence>
<feature type="transmembrane region" description="Helical" evidence="8">
    <location>
        <begin position="430"/>
        <end position="453"/>
    </location>
</feature>
<feature type="transmembrane region" description="Helical" evidence="8">
    <location>
        <begin position="363"/>
        <end position="386"/>
    </location>
</feature>
<feature type="transmembrane region" description="Helical" evidence="8">
    <location>
        <begin position="177"/>
        <end position="200"/>
    </location>
</feature>
<evidence type="ECO:0000256" key="7">
    <source>
        <dbReference type="ARBA" id="ARBA00023136"/>
    </source>
</evidence>
<feature type="transmembrane region" description="Helical" evidence="8">
    <location>
        <begin position="336"/>
        <end position="356"/>
    </location>
</feature>
<dbReference type="InterPro" id="IPR038731">
    <property type="entry name" value="RgtA/B/C-like"/>
</dbReference>
<evidence type="ECO:0000256" key="6">
    <source>
        <dbReference type="ARBA" id="ARBA00022989"/>
    </source>
</evidence>
<dbReference type="PANTHER" id="PTHR33908:SF3">
    <property type="entry name" value="UNDECAPRENYL PHOSPHATE-ALPHA-4-AMINO-4-DEOXY-L-ARABINOSE ARABINOSYL TRANSFERASE"/>
    <property type="match status" value="1"/>
</dbReference>
<dbReference type="PANTHER" id="PTHR33908">
    <property type="entry name" value="MANNOSYLTRANSFERASE YKCB-RELATED"/>
    <property type="match status" value="1"/>
</dbReference>
<evidence type="ECO:0000256" key="4">
    <source>
        <dbReference type="ARBA" id="ARBA00022679"/>
    </source>
</evidence>
<feature type="transmembrane region" description="Helical" evidence="8">
    <location>
        <begin position="93"/>
        <end position="111"/>
    </location>
</feature>
<keyword evidence="11" id="KW-1185">Reference proteome</keyword>
<keyword evidence="7 8" id="KW-0472">Membrane</keyword>
<dbReference type="Pfam" id="PF13231">
    <property type="entry name" value="PMT_2"/>
    <property type="match status" value="1"/>
</dbReference>
<name>A0ABV6SYI0_9GAMM</name>
<comment type="subcellular location">
    <subcellularLocation>
        <location evidence="1">Cell membrane</location>
        <topology evidence="1">Multi-pass membrane protein</topology>
    </subcellularLocation>
</comment>
<proteinExistence type="predicted"/>
<feature type="transmembrane region" description="Helical" evidence="8">
    <location>
        <begin position="18"/>
        <end position="36"/>
    </location>
</feature>
<evidence type="ECO:0000313" key="11">
    <source>
        <dbReference type="Proteomes" id="UP001589898"/>
    </source>
</evidence>
<gene>
    <name evidence="10" type="ORF">ACFFFU_12135</name>
</gene>
<keyword evidence="5 8" id="KW-0812">Transmembrane</keyword>